<evidence type="ECO:0000256" key="1">
    <source>
        <dbReference type="SAM" id="MobiDB-lite"/>
    </source>
</evidence>
<dbReference type="AlphaFoldDB" id="A0A165EGE5"/>
<proteinExistence type="predicted"/>
<accession>A0A165EGE5</accession>
<keyword evidence="3" id="KW-1185">Reference proteome</keyword>
<feature type="region of interest" description="Disordered" evidence="1">
    <location>
        <begin position="392"/>
        <end position="422"/>
    </location>
</feature>
<protein>
    <recommendedName>
        <fullName evidence="4">CNH domain-containing protein</fullName>
    </recommendedName>
</protein>
<evidence type="ECO:0000313" key="2">
    <source>
        <dbReference type="EMBL" id="KZT54818.1"/>
    </source>
</evidence>
<dbReference type="InParanoid" id="A0A165EGE5"/>
<sequence length="422" mass="45734">MGITTKVAQRVGSQTTFADLTNVHQTTPSISHVAPASVVLTSGLKSRRRATGLRKGRIERPLGSSDSSQTTLVISLRAAASLVDPPSISDIQTTWVTEVDGHIFRGNTDGSLECILSPGTPGGTYTVVASWKPENQSPNSMIQSGRAFVLGQKAIAIFVAYGTVSMSDNRAASTVEEPQTHQLIFVPNKLVFVATALGSGNVLAQSQGMTIFGVLRGSACLHAFLWESGIRVDLRSDPLEPVRAARISAEHVILIKARRIELYLVTDLQAADNHNGSGVRPIEVIHLANTVWAADIAEHPSVFGFTSSLPLRVVLRDHKGLHLYKLAKTIEGTFAVEPISAIAVPEDCYISAISMFPRHNGIAWVEHEVEDRLIEGWTPGSSRLMYSAFEEPRQKKAANKQIGRREDHNKRNGLLSSLTPQS</sequence>
<dbReference type="EMBL" id="KV424006">
    <property type="protein sequence ID" value="KZT54818.1"/>
    <property type="molecule type" value="Genomic_DNA"/>
</dbReference>
<evidence type="ECO:0000313" key="3">
    <source>
        <dbReference type="Proteomes" id="UP000076842"/>
    </source>
</evidence>
<organism evidence="2 3">
    <name type="scientific">Calocera cornea HHB12733</name>
    <dbReference type="NCBI Taxonomy" id="1353952"/>
    <lineage>
        <taxon>Eukaryota</taxon>
        <taxon>Fungi</taxon>
        <taxon>Dikarya</taxon>
        <taxon>Basidiomycota</taxon>
        <taxon>Agaricomycotina</taxon>
        <taxon>Dacrymycetes</taxon>
        <taxon>Dacrymycetales</taxon>
        <taxon>Dacrymycetaceae</taxon>
        <taxon>Calocera</taxon>
    </lineage>
</organism>
<evidence type="ECO:0008006" key="4">
    <source>
        <dbReference type="Google" id="ProtNLM"/>
    </source>
</evidence>
<gene>
    <name evidence="2" type="ORF">CALCODRAFT_510487</name>
</gene>
<name>A0A165EGE5_9BASI</name>
<dbReference type="Proteomes" id="UP000076842">
    <property type="component" value="Unassembled WGS sequence"/>
</dbReference>
<reference evidence="2 3" key="1">
    <citation type="journal article" date="2016" name="Mol. Biol. Evol.">
        <title>Comparative Genomics of Early-Diverging Mushroom-Forming Fungi Provides Insights into the Origins of Lignocellulose Decay Capabilities.</title>
        <authorList>
            <person name="Nagy L.G."/>
            <person name="Riley R."/>
            <person name="Tritt A."/>
            <person name="Adam C."/>
            <person name="Daum C."/>
            <person name="Floudas D."/>
            <person name="Sun H."/>
            <person name="Yadav J.S."/>
            <person name="Pangilinan J."/>
            <person name="Larsson K.H."/>
            <person name="Matsuura K."/>
            <person name="Barry K."/>
            <person name="Labutti K."/>
            <person name="Kuo R."/>
            <person name="Ohm R.A."/>
            <person name="Bhattacharya S.S."/>
            <person name="Shirouzu T."/>
            <person name="Yoshinaga Y."/>
            <person name="Martin F.M."/>
            <person name="Grigoriev I.V."/>
            <person name="Hibbett D.S."/>
        </authorList>
    </citation>
    <scope>NUCLEOTIDE SEQUENCE [LARGE SCALE GENOMIC DNA]</scope>
    <source>
        <strain evidence="2 3">HHB12733</strain>
    </source>
</reference>